<comment type="caution">
    <text evidence="2">The sequence shown here is derived from an EMBL/GenBank/DDBJ whole genome shotgun (WGS) entry which is preliminary data.</text>
</comment>
<proteinExistence type="predicted"/>
<dbReference type="InterPro" id="IPR029058">
    <property type="entry name" value="AB_hydrolase_fold"/>
</dbReference>
<feature type="domain" description="Alpha/beta hydrolase fold-3" evidence="1">
    <location>
        <begin position="8"/>
        <end position="30"/>
    </location>
</feature>
<dbReference type="GO" id="GO:0016787">
    <property type="term" value="F:hydrolase activity"/>
    <property type="evidence" value="ECO:0007669"/>
    <property type="project" value="UniProtKB-KW"/>
</dbReference>
<gene>
    <name evidence="2" type="ORF">U3653_32125</name>
</gene>
<sequence>MLTAAYNRLAPEHPFPAAFDGVAAATKWIA</sequence>
<evidence type="ECO:0000259" key="1">
    <source>
        <dbReference type="Pfam" id="PF07859"/>
    </source>
</evidence>
<accession>A0ABU6B4T1</accession>
<keyword evidence="2" id="KW-0378">Hydrolase</keyword>
<dbReference type="InterPro" id="IPR013094">
    <property type="entry name" value="AB_hydrolase_3"/>
</dbReference>
<evidence type="ECO:0000313" key="3">
    <source>
        <dbReference type="Proteomes" id="UP001348098"/>
    </source>
</evidence>
<dbReference type="RefSeq" id="WP_195083221.1">
    <property type="nucleotide sequence ID" value="NZ_JAYESH010000024.1"/>
</dbReference>
<protein>
    <submittedName>
        <fullName evidence="2">Alpha/beta hydrolase fold domain-containing protein</fullName>
    </submittedName>
</protein>
<dbReference type="Proteomes" id="UP001348098">
    <property type="component" value="Unassembled WGS sequence"/>
</dbReference>
<name>A0ABU6B4T1_9NOCA</name>
<dbReference type="Pfam" id="PF07859">
    <property type="entry name" value="Abhydrolase_3"/>
    <property type="match status" value="1"/>
</dbReference>
<evidence type="ECO:0000313" key="2">
    <source>
        <dbReference type="EMBL" id="MEB3514694.1"/>
    </source>
</evidence>
<reference evidence="2 3" key="1">
    <citation type="submission" date="2023-12" db="EMBL/GenBank/DDBJ databases">
        <title>novel species in genus Nocarida.</title>
        <authorList>
            <person name="Li Z."/>
        </authorList>
    </citation>
    <scope>NUCLEOTIDE SEQUENCE [LARGE SCALE GENOMIC DNA]</scope>
    <source>
        <strain evidence="2 3">CDC186</strain>
    </source>
</reference>
<organism evidence="2 3">
    <name type="scientific">Nocardia implantans</name>
    <dbReference type="NCBI Taxonomy" id="3108168"/>
    <lineage>
        <taxon>Bacteria</taxon>
        <taxon>Bacillati</taxon>
        <taxon>Actinomycetota</taxon>
        <taxon>Actinomycetes</taxon>
        <taxon>Mycobacteriales</taxon>
        <taxon>Nocardiaceae</taxon>
        <taxon>Nocardia</taxon>
    </lineage>
</organism>
<dbReference type="EMBL" id="JAYKYQ010000021">
    <property type="protein sequence ID" value="MEB3514694.1"/>
    <property type="molecule type" value="Genomic_DNA"/>
</dbReference>
<dbReference type="Gene3D" id="3.40.50.1820">
    <property type="entry name" value="alpha/beta hydrolase"/>
    <property type="match status" value="1"/>
</dbReference>
<keyword evidence="3" id="KW-1185">Reference proteome</keyword>